<dbReference type="eggNOG" id="COG2391">
    <property type="taxonomic scope" value="Bacteria"/>
</dbReference>
<reference evidence="10" key="1">
    <citation type="submission" date="2008-03" db="EMBL/GenBank/DDBJ databases">
        <title>Complete sequence of Polynucleobacter necessarius STIR1.</title>
        <authorList>
            <consortium name="US DOE Joint Genome Institute"/>
            <person name="Copeland A."/>
            <person name="Lucas S."/>
            <person name="Lapidus A."/>
            <person name="Barry K."/>
            <person name="Detter J.C."/>
            <person name="Glavina del Rio T."/>
            <person name="Hammon N."/>
            <person name="Israni S."/>
            <person name="Dalin E."/>
            <person name="Tice H."/>
            <person name="Pitluck S."/>
            <person name="Chain P."/>
            <person name="Malfatti S."/>
            <person name="Shin M."/>
            <person name="Vergez L."/>
            <person name="Schmutz J."/>
            <person name="Larimer F."/>
            <person name="Land M."/>
            <person name="Hauser L."/>
            <person name="Kyrpides N."/>
            <person name="Kim E."/>
            <person name="Hahn M."/>
            <person name="Richardson P."/>
        </authorList>
    </citation>
    <scope>NUCLEOTIDE SEQUENCE [LARGE SCALE GENOMIC DNA]</scope>
    <source>
        <strain evidence="10">STIR1</strain>
    </source>
</reference>
<name>B1XVI0_POLNS</name>
<dbReference type="KEGG" id="pne:Pnec_1214"/>
<dbReference type="STRING" id="452638.Pnec_1214"/>
<evidence type="ECO:0000256" key="1">
    <source>
        <dbReference type="ARBA" id="ARBA00004429"/>
    </source>
</evidence>
<feature type="transmembrane region" description="Helical" evidence="9">
    <location>
        <begin position="79"/>
        <end position="97"/>
    </location>
</feature>
<dbReference type="HOGENOM" id="CLU_2303372_0_0_4"/>
<feature type="transmembrane region" description="Helical" evidence="9">
    <location>
        <begin position="42"/>
        <end position="59"/>
    </location>
</feature>
<evidence type="ECO:0000256" key="3">
    <source>
        <dbReference type="ARBA" id="ARBA00022475"/>
    </source>
</evidence>
<dbReference type="InterPro" id="IPR007272">
    <property type="entry name" value="Sulf_transp_TsuA/YedE"/>
</dbReference>
<dbReference type="Pfam" id="PF04143">
    <property type="entry name" value="Sulf_transp"/>
    <property type="match status" value="1"/>
</dbReference>
<gene>
    <name evidence="10" type="ordered locus">Pnec_1214</name>
</gene>
<dbReference type="AlphaFoldDB" id="B1XVI0"/>
<dbReference type="PANTHER" id="PTHR30574">
    <property type="entry name" value="INNER MEMBRANE PROTEIN YEDE"/>
    <property type="match status" value="1"/>
</dbReference>
<evidence type="ECO:0000256" key="6">
    <source>
        <dbReference type="ARBA" id="ARBA00022989"/>
    </source>
</evidence>
<evidence type="ECO:0000256" key="2">
    <source>
        <dbReference type="ARBA" id="ARBA00022448"/>
    </source>
</evidence>
<sequence>MWFVLGGFIGSLCIAICTKKLRIHSVPALWGKFKDKSSVKRLAYSFLGGFILILGARIADGCASGLILSGNMEMAVSSFVFAICVTLSYFVFTKYFYKKG</sequence>
<evidence type="ECO:0000256" key="4">
    <source>
        <dbReference type="ARBA" id="ARBA00022519"/>
    </source>
</evidence>
<evidence type="ECO:0000256" key="5">
    <source>
        <dbReference type="ARBA" id="ARBA00022692"/>
    </source>
</evidence>
<comment type="subcellular location">
    <subcellularLocation>
        <location evidence="1">Cell inner membrane</location>
        <topology evidence="1">Multi-pass membrane protein</topology>
    </subcellularLocation>
</comment>
<organism evidence="10">
    <name type="scientific">Polynucleobacter necessarius subsp. necessarius (strain STIR1)</name>
    <dbReference type="NCBI Taxonomy" id="452638"/>
    <lineage>
        <taxon>Bacteria</taxon>
        <taxon>Pseudomonadati</taxon>
        <taxon>Pseudomonadota</taxon>
        <taxon>Betaproteobacteria</taxon>
        <taxon>Burkholderiales</taxon>
        <taxon>Burkholderiaceae</taxon>
        <taxon>Polynucleobacter</taxon>
    </lineage>
</organism>
<keyword evidence="4" id="KW-0997">Cell inner membrane</keyword>
<evidence type="ECO:0000256" key="7">
    <source>
        <dbReference type="ARBA" id="ARBA00023136"/>
    </source>
</evidence>
<dbReference type="EMBL" id="CP001010">
    <property type="protein sequence ID" value="ACB44357.1"/>
    <property type="molecule type" value="Genomic_DNA"/>
</dbReference>
<keyword evidence="7 9" id="KW-0472">Membrane</keyword>
<dbReference type="GO" id="GO:0005886">
    <property type="term" value="C:plasma membrane"/>
    <property type="evidence" value="ECO:0007669"/>
    <property type="project" value="UniProtKB-SubCell"/>
</dbReference>
<comment type="similarity">
    <text evidence="8">Belongs to the TsuA/YedE (TC 9.B.102) family.</text>
</comment>
<evidence type="ECO:0000256" key="8">
    <source>
        <dbReference type="ARBA" id="ARBA00035655"/>
    </source>
</evidence>
<proteinExistence type="inferred from homology"/>
<keyword evidence="5 9" id="KW-0812">Transmembrane</keyword>
<evidence type="ECO:0000256" key="9">
    <source>
        <dbReference type="SAM" id="Phobius"/>
    </source>
</evidence>
<keyword evidence="2" id="KW-0813">Transport</keyword>
<accession>B1XVI0</accession>
<keyword evidence="6 9" id="KW-1133">Transmembrane helix</keyword>
<dbReference type="OrthoDB" id="9814020at2"/>
<evidence type="ECO:0000313" key="10">
    <source>
        <dbReference type="EMBL" id="ACB44357.1"/>
    </source>
</evidence>
<dbReference type="PANTHER" id="PTHR30574:SF1">
    <property type="entry name" value="SULPHUR TRANSPORT DOMAIN-CONTAINING PROTEIN"/>
    <property type="match status" value="1"/>
</dbReference>
<keyword evidence="3" id="KW-1003">Cell membrane</keyword>
<protein>
    <submittedName>
        <fullName evidence="10">Uncharacterized protein</fullName>
    </submittedName>
</protein>